<protein>
    <submittedName>
        <fullName evidence="3">Uncharacterized protein</fullName>
    </submittedName>
</protein>
<proteinExistence type="predicted"/>
<keyword evidence="2" id="KW-0472">Membrane</keyword>
<evidence type="ECO:0000256" key="1">
    <source>
        <dbReference type="SAM" id="MobiDB-lite"/>
    </source>
</evidence>
<keyword evidence="2" id="KW-0812">Transmembrane</keyword>
<keyword evidence="2" id="KW-1133">Transmembrane helix</keyword>
<reference evidence="3" key="1">
    <citation type="submission" date="2021-05" db="EMBL/GenBank/DDBJ databases">
        <authorList>
            <person name="Alioto T."/>
            <person name="Alioto T."/>
            <person name="Gomez Garrido J."/>
        </authorList>
    </citation>
    <scope>NUCLEOTIDE SEQUENCE</scope>
</reference>
<evidence type="ECO:0000313" key="3">
    <source>
        <dbReference type="EMBL" id="CAG6787000.1"/>
    </source>
</evidence>
<evidence type="ECO:0000256" key="2">
    <source>
        <dbReference type="SAM" id="Phobius"/>
    </source>
</evidence>
<feature type="transmembrane region" description="Helical" evidence="2">
    <location>
        <begin position="77"/>
        <end position="101"/>
    </location>
</feature>
<dbReference type="AlphaFoldDB" id="A0A8D9BQL7"/>
<accession>A0A8D9BQL7</accession>
<name>A0A8D9BQL7_9HEMI</name>
<dbReference type="EMBL" id="HBUF01651270">
    <property type="protein sequence ID" value="CAG6787000.1"/>
    <property type="molecule type" value="Transcribed_RNA"/>
</dbReference>
<feature type="region of interest" description="Disordered" evidence="1">
    <location>
        <begin position="18"/>
        <end position="51"/>
    </location>
</feature>
<feature type="compositionally biased region" description="Polar residues" evidence="1">
    <location>
        <begin position="26"/>
        <end position="49"/>
    </location>
</feature>
<organism evidence="3">
    <name type="scientific">Cacopsylla melanoneura</name>
    <dbReference type="NCBI Taxonomy" id="428564"/>
    <lineage>
        <taxon>Eukaryota</taxon>
        <taxon>Metazoa</taxon>
        <taxon>Ecdysozoa</taxon>
        <taxon>Arthropoda</taxon>
        <taxon>Hexapoda</taxon>
        <taxon>Insecta</taxon>
        <taxon>Pterygota</taxon>
        <taxon>Neoptera</taxon>
        <taxon>Paraneoptera</taxon>
        <taxon>Hemiptera</taxon>
        <taxon>Sternorrhyncha</taxon>
        <taxon>Psylloidea</taxon>
        <taxon>Psyllidae</taxon>
        <taxon>Psyllinae</taxon>
        <taxon>Cacopsylla</taxon>
    </lineage>
</organism>
<sequence>MTKSPTYQRFESTCFNHRPKSKHPKWSNTSTSTFTIPNPPTKRSITPMRSASPLPSLPTSILITSPVLIHITTLTTAIITTITIITTVIMTFTMTFMRVLASTPHMHHLLNQGLLKVSEIRSHNKPL</sequence>